<dbReference type="Gene3D" id="3.30.70.560">
    <property type="entry name" value="7,8-Dihydro-6-hydroxymethylpterin-pyrophosphokinase HPPK"/>
    <property type="match status" value="1"/>
</dbReference>
<proteinExistence type="inferred from homology"/>
<name>E6WZ85_NITSE</name>
<dbReference type="GO" id="GO:0005524">
    <property type="term" value="F:ATP binding"/>
    <property type="evidence" value="ECO:0007669"/>
    <property type="project" value="UniProtKB-KW"/>
</dbReference>
<keyword evidence="15" id="KW-1185">Reference proteome</keyword>
<keyword evidence="5 14" id="KW-0808">Transferase</keyword>
<dbReference type="InterPro" id="IPR035907">
    <property type="entry name" value="Hppk_sf"/>
</dbReference>
<organism evidence="14 15">
    <name type="scientific">Nitratifractor salsuginis (strain DSM 16511 / JCM 12458 / E9I37-1)</name>
    <dbReference type="NCBI Taxonomy" id="749222"/>
    <lineage>
        <taxon>Bacteria</taxon>
        <taxon>Pseudomonadati</taxon>
        <taxon>Campylobacterota</taxon>
        <taxon>Epsilonproteobacteria</taxon>
        <taxon>Campylobacterales</taxon>
        <taxon>Sulfurovaceae</taxon>
        <taxon>Nitratifractor</taxon>
    </lineage>
</organism>
<dbReference type="OrthoDB" id="9808041at2"/>
<comment type="similarity">
    <text evidence="2">Belongs to the HPPK family.</text>
</comment>
<dbReference type="InterPro" id="IPR000550">
    <property type="entry name" value="Hppk"/>
</dbReference>
<reference evidence="15" key="2">
    <citation type="submission" date="2011-01" db="EMBL/GenBank/DDBJ databases">
        <title>The complete genome of Nitratifractor salsuginis DSM 16511.</title>
        <authorList>
            <consortium name="US DOE Joint Genome Institute (JGI-PGF)"/>
            <person name="Lucas S."/>
            <person name="Copeland A."/>
            <person name="Lapidus A."/>
            <person name="Bruce D."/>
            <person name="Goodwin L."/>
            <person name="Pitluck S."/>
            <person name="Kyrpides N."/>
            <person name="Mavromatis K."/>
            <person name="Ivanova N."/>
            <person name="Mikhailova N."/>
            <person name="Zeytun A."/>
            <person name="Detter J.C."/>
            <person name="Tapia R."/>
            <person name="Han C."/>
            <person name="Land M."/>
            <person name="Hauser L."/>
            <person name="Markowitz V."/>
            <person name="Cheng J.-F."/>
            <person name="Hugenholtz P."/>
            <person name="Woyke T."/>
            <person name="Wu D."/>
            <person name="Tindall B."/>
            <person name="Schuetze A."/>
            <person name="Brambilla E."/>
            <person name="Klenk H.-P."/>
            <person name="Eisen J.A."/>
        </authorList>
    </citation>
    <scope>NUCLEOTIDE SEQUENCE [LARGE SCALE GENOMIC DNA]</scope>
    <source>
        <strain evidence="15">DSM 16511 / JCM 12458 / E9I37-1</strain>
    </source>
</reference>
<evidence type="ECO:0000256" key="3">
    <source>
        <dbReference type="ARBA" id="ARBA00013253"/>
    </source>
</evidence>
<evidence type="ECO:0000256" key="1">
    <source>
        <dbReference type="ARBA" id="ARBA00005051"/>
    </source>
</evidence>
<keyword evidence="7" id="KW-0418">Kinase</keyword>
<dbReference type="PROSITE" id="PS00794">
    <property type="entry name" value="HPPK"/>
    <property type="match status" value="1"/>
</dbReference>
<dbReference type="EC" id="2.7.6.3" evidence="3"/>
<feature type="domain" description="7,8-dihydro-6-hydroxymethylpterin-pyrophosphokinase" evidence="13">
    <location>
        <begin position="120"/>
        <end position="131"/>
    </location>
</feature>
<dbReference type="GO" id="GO:0016301">
    <property type="term" value="F:kinase activity"/>
    <property type="evidence" value="ECO:0007669"/>
    <property type="project" value="UniProtKB-KW"/>
</dbReference>
<dbReference type="HOGENOM" id="CLU_097916_5_0_7"/>
<dbReference type="STRING" id="749222.Nitsa_1346"/>
<evidence type="ECO:0000256" key="7">
    <source>
        <dbReference type="ARBA" id="ARBA00022777"/>
    </source>
</evidence>
<evidence type="ECO:0000256" key="12">
    <source>
        <dbReference type="ARBA" id="ARBA00033413"/>
    </source>
</evidence>
<dbReference type="CDD" id="cd00483">
    <property type="entry name" value="HPPK"/>
    <property type="match status" value="1"/>
</dbReference>
<sequence length="186" mass="21599">MAVLRKRIGPGLTLLRTELFPCRLPAQTLRRGEREAWIGIGGNLGDVPRRFEHLRHALARSSGIRVLECSPILINPPFGYLEQPDFYNAVLRIATTLSPMELLRRLQGIERRFGRVRTFKDAPRTLDLDILFYGEQRVDLPDLQIPHPHWQDRDSVRLPLSWMRSRLPLRAIRKLKRRRGEADTAP</sequence>
<evidence type="ECO:0000256" key="8">
    <source>
        <dbReference type="ARBA" id="ARBA00022840"/>
    </source>
</evidence>
<evidence type="ECO:0000256" key="4">
    <source>
        <dbReference type="ARBA" id="ARBA00016218"/>
    </source>
</evidence>
<gene>
    <name evidence="14" type="ordered locus">Nitsa_1346</name>
</gene>
<dbReference type="SUPFAM" id="SSF55083">
    <property type="entry name" value="6-hydroxymethyl-7,8-dihydropterin pyrophosphokinase, HPPK"/>
    <property type="match status" value="1"/>
</dbReference>
<keyword evidence="9" id="KW-0289">Folate biosynthesis</keyword>
<evidence type="ECO:0000256" key="2">
    <source>
        <dbReference type="ARBA" id="ARBA00005810"/>
    </source>
</evidence>
<protein>
    <recommendedName>
        <fullName evidence="4">2-amino-4-hydroxy-6-hydroxymethyldihydropteridine pyrophosphokinase</fullName>
        <ecNumber evidence="3">2.7.6.3</ecNumber>
    </recommendedName>
    <alternativeName>
        <fullName evidence="11">6-hydroxymethyl-7,8-dihydropterin pyrophosphokinase</fullName>
    </alternativeName>
    <alternativeName>
        <fullName evidence="12">7,8-dihydro-6-hydroxymethylpterin-pyrophosphokinase</fullName>
    </alternativeName>
</protein>
<dbReference type="eggNOG" id="COG0801">
    <property type="taxonomic scope" value="Bacteria"/>
</dbReference>
<comment type="pathway">
    <text evidence="1">Cofactor biosynthesis; tetrahydrofolate biosynthesis; 2-amino-4-hydroxy-6-hydroxymethyl-7,8-dihydropteridine diphosphate from 7,8-dihydroneopterin triphosphate: step 4/4.</text>
</comment>
<dbReference type="GO" id="GO:0046654">
    <property type="term" value="P:tetrahydrofolate biosynthetic process"/>
    <property type="evidence" value="ECO:0007669"/>
    <property type="project" value="UniProtKB-UniPathway"/>
</dbReference>
<evidence type="ECO:0000256" key="9">
    <source>
        <dbReference type="ARBA" id="ARBA00022909"/>
    </source>
</evidence>
<dbReference type="NCBIfam" id="TIGR01498">
    <property type="entry name" value="folK"/>
    <property type="match status" value="1"/>
</dbReference>
<accession>E6WZ85</accession>
<dbReference type="UniPathway" id="UPA00077">
    <property type="reaction ID" value="UER00155"/>
</dbReference>
<dbReference type="KEGG" id="nsa:Nitsa_1346"/>
<evidence type="ECO:0000256" key="5">
    <source>
        <dbReference type="ARBA" id="ARBA00022679"/>
    </source>
</evidence>
<dbReference type="Proteomes" id="UP000008633">
    <property type="component" value="Chromosome"/>
</dbReference>
<evidence type="ECO:0000256" key="10">
    <source>
        <dbReference type="ARBA" id="ARBA00029409"/>
    </source>
</evidence>
<dbReference type="GO" id="GO:0046656">
    <property type="term" value="P:folic acid biosynthetic process"/>
    <property type="evidence" value="ECO:0007669"/>
    <property type="project" value="UniProtKB-KW"/>
</dbReference>
<comment type="function">
    <text evidence="10">Catalyzes the transfer of pyrophosphate from adenosine triphosphate (ATP) to 6-hydroxymethyl-7,8-dihydropterin, an enzymatic step in folate biosynthesis pathway.</text>
</comment>
<keyword evidence="8" id="KW-0067">ATP-binding</keyword>
<dbReference type="GO" id="GO:0003848">
    <property type="term" value="F:2-amino-4-hydroxy-6-hydroxymethyldihydropteridine diphosphokinase activity"/>
    <property type="evidence" value="ECO:0007669"/>
    <property type="project" value="UniProtKB-EC"/>
</dbReference>
<reference evidence="14 15" key="1">
    <citation type="journal article" date="2011" name="Stand. Genomic Sci.">
        <title>Complete genome sequence of Nitratifractor salsuginis type strain (E9I37-1).</title>
        <authorList>
            <person name="Anderson I."/>
            <person name="Sikorski J."/>
            <person name="Zeytun A."/>
            <person name="Nolan M."/>
            <person name="Lapidus A."/>
            <person name="Lucas S."/>
            <person name="Hammon N."/>
            <person name="Deshpande S."/>
            <person name="Cheng J.F."/>
            <person name="Tapia R."/>
            <person name="Han C."/>
            <person name="Goodwin L."/>
            <person name="Pitluck S."/>
            <person name="Liolios K."/>
            <person name="Pagani I."/>
            <person name="Ivanova N."/>
            <person name="Huntemann M."/>
            <person name="Mavromatis K."/>
            <person name="Ovchinikova G."/>
            <person name="Pati A."/>
            <person name="Chen A."/>
            <person name="Palaniappan K."/>
            <person name="Land M."/>
            <person name="Hauser L."/>
            <person name="Brambilla E.M."/>
            <person name="Ngatchou-Djao O.D."/>
            <person name="Rohde M."/>
            <person name="Tindall B.J."/>
            <person name="Goker M."/>
            <person name="Detter J.C."/>
            <person name="Woyke T."/>
            <person name="Bristow J."/>
            <person name="Eisen J.A."/>
            <person name="Markowitz V."/>
            <person name="Hugenholtz P."/>
            <person name="Klenk H.P."/>
            <person name="Kyrpides N.C."/>
        </authorList>
    </citation>
    <scope>NUCLEOTIDE SEQUENCE [LARGE SCALE GENOMIC DNA]</scope>
    <source>
        <strain evidence="15">DSM 16511 / JCM 12458 / E9I37-1</strain>
    </source>
</reference>
<evidence type="ECO:0000256" key="6">
    <source>
        <dbReference type="ARBA" id="ARBA00022741"/>
    </source>
</evidence>
<dbReference type="PANTHER" id="PTHR43071:SF1">
    <property type="entry name" value="2-AMINO-4-HYDROXY-6-HYDROXYMETHYLDIHYDROPTERIDINE PYROPHOSPHOKINASE"/>
    <property type="match status" value="1"/>
</dbReference>
<evidence type="ECO:0000256" key="11">
    <source>
        <dbReference type="ARBA" id="ARBA00029766"/>
    </source>
</evidence>
<evidence type="ECO:0000259" key="13">
    <source>
        <dbReference type="PROSITE" id="PS00794"/>
    </source>
</evidence>
<dbReference type="AlphaFoldDB" id="E6WZ85"/>
<dbReference type="EMBL" id="CP002452">
    <property type="protein sequence ID" value="ADV46597.1"/>
    <property type="molecule type" value="Genomic_DNA"/>
</dbReference>
<evidence type="ECO:0000313" key="14">
    <source>
        <dbReference type="EMBL" id="ADV46597.1"/>
    </source>
</evidence>
<keyword evidence="6" id="KW-0547">Nucleotide-binding</keyword>
<evidence type="ECO:0000313" key="15">
    <source>
        <dbReference type="Proteomes" id="UP000008633"/>
    </source>
</evidence>
<dbReference type="PANTHER" id="PTHR43071">
    <property type="entry name" value="2-AMINO-4-HYDROXY-6-HYDROXYMETHYLDIHYDROPTERIDINE PYROPHOSPHOKINASE"/>
    <property type="match status" value="1"/>
</dbReference>
<dbReference type="Pfam" id="PF01288">
    <property type="entry name" value="HPPK"/>
    <property type="match status" value="1"/>
</dbReference>
<dbReference type="RefSeq" id="WP_013554287.1">
    <property type="nucleotide sequence ID" value="NC_014935.1"/>
</dbReference>